<evidence type="ECO:0008006" key="3">
    <source>
        <dbReference type="Google" id="ProtNLM"/>
    </source>
</evidence>
<organism evidence="1 2">
    <name type="scientific">Microbispora triticiradicis</name>
    <dbReference type="NCBI Taxonomy" id="2200763"/>
    <lineage>
        <taxon>Bacteria</taxon>
        <taxon>Bacillati</taxon>
        <taxon>Actinomycetota</taxon>
        <taxon>Actinomycetes</taxon>
        <taxon>Streptosporangiales</taxon>
        <taxon>Streptosporangiaceae</taxon>
        <taxon>Microbispora</taxon>
    </lineage>
</organism>
<name>A0A5R8YNF1_9ACTN</name>
<evidence type="ECO:0000313" key="1">
    <source>
        <dbReference type="EMBL" id="TLP54507.1"/>
    </source>
</evidence>
<dbReference type="OrthoDB" id="3386372at2"/>
<dbReference type="Proteomes" id="UP000309033">
    <property type="component" value="Unassembled WGS sequence"/>
</dbReference>
<protein>
    <recommendedName>
        <fullName evidence="3">S1 motif domain-containing protein</fullName>
    </recommendedName>
</protein>
<evidence type="ECO:0000313" key="2">
    <source>
        <dbReference type="Proteomes" id="UP000309033"/>
    </source>
</evidence>
<dbReference type="AlphaFoldDB" id="A0A5R8YNF1"/>
<sequence length="129" mass="14866">MRPWRSVDGQFLYLPAGQDVWDQLRSRLQLGQQLTGTVVWVPNPRATGIGVDVDLPIGGFVDVFQLPHDTTRWPVVGTQMAFYVWWMDDRPQIRLLPADPHYRREDFDEWVLHEDTLAAAAYRAHHGTG</sequence>
<dbReference type="EMBL" id="VANP01000013">
    <property type="protein sequence ID" value="TLP54507.1"/>
    <property type="molecule type" value="Genomic_DNA"/>
</dbReference>
<accession>A0A5R8YNF1</accession>
<keyword evidence="2" id="KW-1185">Reference proteome</keyword>
<gene>
    <name evidence="1" type="ORF">FED44_27485</name>
</gene>
<proteinExistence type="predicted"/>
<comment type="caution">
    <text evidence="1">The sequence shown here is derived from an EMBL/GenBank/DDBJ whole genome shotgun (WGS) entry which is preliminary data.</text>
</comment>
<reference evidence="1" key="1">
    <citation type="submission" date="2019-05" db="EMBL/GenBank/DDBJ databases">
        <title>Isolation, diversity and antifungal activity of Actinobacteria from wheat.</title>
        <authorList>
            <person name="Yu B."/>
        </authorList>
    </citation>
    <scope>NUCLEOTIDE SEQUENCE [LARGE SCALE GENOMIC DNA]</scope>
    <source>
        <strain evidence="1">NEAU-HEGS1-5</strain>
    </source>
</reference>